<gene>
    <name evidence="1" type="ORF">J1605_018341</name>
</gene>
<comment type="caution">
    <text evidence="1">The sequence shown here is derived from an EMBL/GenBank/DDBJ whole genome shotgun (WGS) entry which is preliminary data.</text>
</comment>
<keyword evidence="2" id="KW-1185">Reference proteome</keyword>
<name>A0AB34HR49_ESCRO</name>
<sequence>MRRLMMFQRRLHWLTRRK</sequence>
<evidence type="ECO:0000313" key="2">
    <source>
        <dbReference type="Proteomes" id="UP001159641"/>
    </source>
</evidence>
<dbReference type="Proteomes" id="UP001159641">
    <property type="component" value="Unassembled WGS sequence"/>
</dbReference>
<dbReference type="EMBL" id="JAIQCJ010000577">
    <property type="protein sequence ID" value="KAJ8795326.1"/>
    <property type="molecule type" value="Genomic_DNA"/>
</dbReference>
<organism evidence="1 2">
    <name type="scientific">Eschrichtius robustus</name>
    <name type="common">California gray whale</name>
    <name type="synonym">Eschrichtius gibbosus</name>
    <dbReference type="NCBI Taxonomy" id="9764"/>
    <lineage>
        <taxon>Eukaryota</taxon>
        <taxon>Metazoa</taxon>
        <taxon>Chordata</taxon>
        <taxon>Craniata</taxon>
        <taxon>Vertebrata</taxon>
        <taxon>Euteleostomi</taxon>
        <taxon>Mammalia</taxon>
        <taxon>Eutheria</taxon>
        <taxon>Laurasiatheria</taxon>
        <taxon>Artiodactyla</taxon>
        <taxon>Whippomorpha</taxon>
        <taxon>Cetacea</taxon>
        <taxon>Mysticeti</taxon>
        <taxon>Eschrichtiidae</taxon>
        <taxon>Eschrichtius</taxon>
    </lineage>
</organism>
<evidence type="ECO:0000313" key="1">
    <source>
        <dbReference type="EMBL" id="KAJ8795326.1"/>
    </source>
</evidence>
<proteinExistence type="predicted"/>
<reference evidence="1 2" key="1">
    <citation type="submission" date="2022-11" db="EMBL/GenBank/DDBJ databases">
        <title>Whole genome sequence of Eschrichtius robustus ER-17-0199.</title>
        <authorList>
            <person name="Bruniche-Olsen A."/>
            <person name="Black A.N."/>
            <person name="Fields C.J."/>
            <person name="Walden K."/>
            <person name="Dewoody J.A."/>
        </authorList>
    </citation>
    <scope>NUCLEOTIDE SEQUENCE [LARGE SCALE GENOMIC DNA]</scope>
    <source>
        <strain evidence="1">ER-17-0199</strain>
        <tissue evidence="1">Blubber</tissue>
    </source>
</reference>
<accession>A0AB34HR49</accession>
<dbReference type="AlphaFoldDB" id="A0AB34HR49"/>
<protein>
    <submittedName>
        <fullName evidence="1">Uncharacterized protein</fullName>
    </submittedName>
</protein>